<dbReference type="GO" id="GO:0016020">
    <property type="term" value="C:membrane"/>
    <property type="evidence" value="ECO:0007669"/>
    <property type="project" value="InterPro"/>
</dbReference>
<keyword evidence="12" id="KW-1185">Reference proteome</keyword>
<keyword evidence="9" id="KW-1208">Phospholipid metabolism</keyword>
<evidence type="ECO:0000256" key="2">
    <source>
        <dbReference type="ARBA" id="ARBA00004728"/>
    </source>
</evidence>
<evidence type="ECO:0000256" key="9">
    <source>
        <dbReference type="RuleBase" id="RU361267"/>
    </source>
</evidence>
<dbReference type="OrthoDB" id="9803035at2"/>
<keyword evidence="9" id="KW-0444">Lipid biosynthesis</keyword>
<dbReference type="EMBL" id="OBEI01000007">
    <property type="protein sequence ID" value="SNZ09618.1"/>
    <property type="molecule type" value="Genomic_DNA"/>
</dbReference>
<dbReference type="PANTHER" id="PTHR10434:SF40">
    <property type="entry name" value="1-ACYL-SN-GLYCEROL-3-PHOSPHATE ACYLTRANSFERASE"/>
    <property type="match status" value="1"/>
</dbReference>
<evidence type="ECO:0000256" key="6">
    <source>
        <dbReference type="ARBA" id="ARBA00016139"/>
    </source>
</evidence>
<evidence type="ECO:0000256" key="7">
    <source>
        <dbReference type="ARBA" id="ARBA00022679"/>
    </source>
</evidence>
<dbReference type="GO" id="GO:0003841">
    <property type="term" value="F:1-acylglycerol-3-phosphate O-acyltransferase activity"/>
    <property type="evidence" value="ECO:0007669"/>
    <property type="project" value="UniProtKB-UniRule"/>
</dbReference>
<comment type="similarity">
    <text evidence="4 9">Belongs to the 1-acyl-sn-glycerol-3-phosphate acyltransferase family.</text>
</comment>
<dbReference type="NCBIfam" id="TIGR00530">
    <property type="entry name" value="AGP_acyltrn"/>
    <property type="match status" value="1"/>
</dbReference>
<comment type="pathway">
    <text evidence="3">Lipid metabolism.</text>
</comment>
<evidence type="ECO:0000256" key="4">
    <source>
        <dbReference type="ARBA" id="ARBA00008655"/>
    </source>
</evidence>
<evidence type="ECO:0000313" key="11">
    <source>
        <dbReference type="EMBL" id="SNZ09618.1"/>
    </source>
</evidence>
<dbReference type="CDD" id="cd07989">
    <property type="entry name" value="LPLAT_AGPAT-like"/>
    <property type="match status" value="1"/>
</dbReference>
<feature type="domain" description="Phospholipid/glycerol acyltransferase" evidence="10">
    <location>
        <begin position="39"/>
        <end position="151"/>
    </location>
</feature>
<sequence>MFPYSKTGYDIWFKIRPFFRTVLRIEFEGVENIPLDKGCILAANHRSNLDPFVLNTVSPRPILFMAKQELFGVPLLGWFIKKAGAIPVKRNKRDIASLKKAVELIKDGHCIGIFPEGARAKPGEFRKPQSGVGLLVSKTEAPVVPIRIEGTDIVYPVGSKIPKIGKSKIYVKVGKPLTVDSNMEYSRISEYIMEEIKRL</sequence>
<keyword evidence="9" id="KW-0443">Lipid metabolism</keyword>
<evidence type="ECO:0000313" key="12">
    <source>
        <dbReference type="Proteomes" id="UP000219036"/>
    </source>
</evidence>
<evidence type="ECO:0000256" key="5">
    <source>
        <dbReference type="ARBA" id="ARBA00013211"/>
    </source>
</evidence>
<evidence type="ECO:0000259" key="10">
    <source>
        <dbReference type="SMART" id="SM00563"/>
    </source>
</evidence>
<dbReference type="Proteomes" id="UP000219036">
    <property type="component" value="Unassembled WGS sequence"/>
</dbReference>
<protein>
    <recommendedName>
        <fullName evidence="6 9">1-acyl-sn-glycerol-3-phosphate acyltransferase</fullName>
        <ecNumber evidence="5 9">2.3.1.51</ecNumber>
    </recommendedName>
</protein>
<proteinExistence type="inferred from homology"/>
<evidence type="ECO:0000256" key="3">
    <source>
        <dbReference type="ARBA" id="ARBA00005189"/>
    </source>
</evidence>
<dbReference type="PANTHER" id="PTHR10434">
    <property type="entry name" value="1-ACYL-SN-GLYCEROL-3-PHOSPHATE ACYLTRANSFERASE"/>
    <property type="match status" value="1"/>
</dbReference>
<keyword evidence="8 9" id="KW-0012">Acyltransferase</keyword>
<evidence type="ECO:0000256" key="1">
    <source>
        <dbReference type="ARBA" id="ARBA00001141"/>
    </source>
</evidence>
<accession>A0A285NK44</accession>
<dbReference type="AlphaFoldDB" id="A0A285NK44"/>
<dbReference type="Pfam" id="PF01553">
    <property type="entry name" value="Acyltransferase"/>
    <property type="match status" value="1"/>
</dbReference>
<keyword evidence="9" id="KW-0594">Phospholipid biosynthesis</keyword>
<keyword evidence="7 9" id="KW-0808">Transferase</keyword>
<dbReference type="EC" id="2.3.1.51" evidence="5 9"/>
<dbReference type="InterPro" id="IPR002123">
    <property type="entry name" value="Plipid/glycerol_acylTrfase"/>
</dbReference>
<reference evidence="12" key="1">
    <citation type="submission" date="2017-09" db="EMBL/GenBank/DDBJ databases">
        <authorList>
            <person name="Varghese N."/>
            <person name="Submissions S."/>
        </authorList>
    </citation>
    <scope>NUCLEOTIDE SEQUENCE [LARGE SCALE GENOMIC DNA]</scope>
    <source>
        <strain evidence="12">DSM 15103</strain>
    </source>
</reference>
<evidence type="ECO:0000256" key="8">
    <source>
        <dbReference type="ARBA" id="ARBA00023315"/>
    </source>
</evidence>
<dbReference type="InterPro" id="IPR004552">
    <property type="entry name" value="AGP_acyltrans"/>
</dbReference>
<organism evidence="11 12">
    <name type="scientific">Persephonella hydrogeniphila</name>
    <dbReference type="NCBI Taxonomy" id="198703"/>
    <lineage>
        <taxon>Bacteria</taxon>
        <taxon>Pseudomonadati</taxon>
        <taxon>Aquificota</taxon>
        <taxon>Aquificia</taxon>
        <taxon>Aquificales</taxon>
        <taxon>Hydrogenothermaceae</taxon>
        <taxon>Persephonella</taxon>
    </lineage>
</organism>
<dbReference type="GO" id="GO:0006654">
    <property type="term" value="P:phosphatidic acid biosynthetic process"/>
    <property type="evidence" value="ECO:0007669"/>
    <property type="project" value="TreeGrafter"/>
</dbReference>
<dbReference type="SMART" id="SM00563">
    <property type="entry name" value="PlsC"/>
    <property type="match status" value="1"/>
</dbReference>
<gene>
    <name evidence="11" type="ORF">SAMN06265182_1586</name>
</gene>
<comment type="catalytic activity">
    <reaction evidence="1 9">
        <text>a 1-acyl-sn-glycero-3-phosphate + an acyl-CoA = a 1,2-diacyl-sn-glycero-3-phosphate + CoA</text>
        <dbReference type="Rhea" id="RHEA:19709"/>
        <dbReference type="ChEBI" id="CHEBI:57287"/>
        <dbReference type="ChEBI" id="CHEBI:57970"/>
        <dbReference type="ChEBI" id="CHEBI:58342"/>
        <dbReference type="ChEBI" id="CHEBI:58608"/>
        <dbReference type="EC" id="2.3.1.51"/>
    </reaction>
</comment>
<dbReference type="SUPFAM" id="SSF69593">
    <property type="entry name" value="Glycerol-3-phosphate (1)-acyltransferase"/>
    <property type="match status" value="1"/>
</dbReference>
<name>A0A285NK44_9AQUI</name>
<comment type="pathway">
    <text evidence="2">Phospholipid metabolism; CDP-diacylglycerol biosynthesis; CDP-diacylglycerol from sn-glycerol 3-phosphate: step 2/3.</text>
</comment>
<comment type="domain">
    <text evidence="9">The HXXXXD motif is essential for acyltransferase activity and may constitute the binding site for the phosphate moiety of the glycerol-3-phosphate.</text>
</comment>